<keyword evidence="2" id="KW-0732">Signal</keyword>
<proteinExistence type="predicted"/>
<evidence type="ECO:0000259" key="3">
    <source>
        <dbReference type="PROSITE" id="PS50234"/>
    </source>
</evidence>
<dbReference type="Pfam" id="PF00092">
    <property type="entry name" value="VWA"/>
    <property type="match status" value="1"/>
</dbReference>
<comment type="caution">
    <text evidence="4">The sequence shown here is derived from an EMBL/GenBank/DDBJ whole genome shotgun (WGS) entry which is preliminary data.</text>
</comment>
<dbReference type="RefSeq" id="WP_120197493.1">
    <property type="nucleotide sequence ID" value="NZ_MCIA01000030.1"/>
</dbReference>
<evidence type="ECO:0000256" key="2">
    <source>
        <dbReference type="SAM" id="SignalP"/>
    </source>
</evidence>
<reference evidence="4 5" key="1">
    <citation type="submission" date="2016-08" db="EMBL/GenBank/DDBJ databases">
        <title>A new outlook on sporulation: Clostridium algidixylanolyticum.</title>
        <authorList>
            <person name="Poppleton D.I."/>
            <person name="Gribaldo S."/>
        </authorList>
    </citation>
    <scope>NUCLEOTIDE SEQUENCE [LARGE SCALE GENOMIC DNA]</scope>
    <source>
        <strain evidence="4 5">SPL73</strain>
    </source>
</reference>
<dbReference type="OrthoDB" id="1673233at2"/>
<protein>
    <recommendedName>
        <fullName evidence="3">VWFA domain-containing protein</fullName>
    </recommendedName>
</protein>
<feature type="transmembrane region" description="Helical" evidence="1">
    <location>
        <begin position="519"/>
        <end position="539"/>
    </location>
</feature>
<dbReference type="EMBL" id="MCIA01000030">
    <property type="protein sequence ID" value="RKD30706.1"/>
    <property type="molecule type" value="Genomic_DNA"/>
</dbReference>
<dbReference type="InterPro" id="IPR036465">
    <property type="entry name" value="vWFA_dom_sf"/>
</dbReference>
<dbReference type="PANTHER" id="PTHR24020">
    <property type="entry name" value="COLLAGEN ALPHA"/>
    <property type="match status" value="1"/>
</dbReference>
<dbReference type="CDD" id="cd00198">
    <property type="entry name" value="vWFA"/>
    <property type="match status" value="1"/>
</dbReference>
<dbReference type="PROSITE" id="PS50234">
    <property type="entry name" value="VWFA"/>
    <property type="match status" value="1"/>
</dbReference>
<dbReference type="InterPro" id="IPR050525">
    <property type="entry name" value="ECM_Assembly_Org"/>
</dbReference>
<feature type="chain" id="PRO_5019244513" description="VWFA domain-containing protein" evidence="2">
    <location>
        <begin position="26"/>
        <end position="673"/>
    </location>
</feature>
<organism evidence="4 5">
    <name type="scientific">Lacrimispora algidixylanolytica</name>
    <dbReference type="NCBI Taxonomy" id="94868"/>
    <lineage>
        <taxon>Bacteria</taxon>
        <taxon>Bacillati</taxon>
        <taxon>Bacillota</taxon>
        <taxon>Clostridia</taxon>
        <taxon>Lachnospirales</taxon>
        <taxon>Lachnospiraceae</taxon>
        <taxon>Lacrimispora</taxon>
    </lineage>
</organism>
<dbReference type="AlphaFoldDB" id="A0A419SZS2"/>
<accession>A0A419SZS2</accession>
<feature type="domain" description="VWFA" evidence="3">
    <location>
        <begin position="36"/>
        <end position="219"/>
    </location>
</feature>
<dbReference type="InterPro" id="IPR002035">
    <property type="entry name" value="VWF_A"/>
</dbReference>
<dbReference type="SUPFAM" id="SSF53300">
    <property type="entry name" value="vWA-like"/>
    <property type="match status" value="1"/>
</dbReference>
<keyword evidence="5" id="KW-1185">Reference proteome</keyword>
<dbReference type="Proteomes" id="UP000284277">
    <property type="component" value="Unassembled WGS sequence"/>
</dbReference>
<evidence type="ECO:0000313" key="5">
    <source>
        <dbReference type="Proteomes" id="UP000284277"/>
    </source>
</evidence>
<feature type="signal peptide" evidence="2">
    <location>
        <begin position="1"/>
        <end position="25"/>
    </location>
</feature>
<evidence type="ECO:0000313" key="4">
    <source>
        <dbReference type="EMBL" id="RKD30706.1"/>
    </source>
</evidence>
<dbReference type="SMART" id="SM00327">
    <property type="entry name" value="VWA"/>
    <property type="match status" value="1"/>
</dbReference>
<keyword evidence="1" id="KW-0472">Membrane</keyword>
<evidence type="ECO:0000256" key="1">
    <source>
        <dbReference type="SAM" id="Phobius"/>
    </source>
</evidence>
<dbReference type="Gene3D" id="3.40.50.410">
    <property type="entry name" value="von Willebrand factor, type A domain"/>
    <property type="match status" value="1"/>
</dbReference>
<name>A0A419SZS2_9FIRM</name>
<keyword evidence="1" id="KW-1133">Transmembrane helix</keyword>
<sequence length="673" mass="75129">MKRLKRVLLVLFCFVFLSQSQSAMAKEIPSEQIGLDVIFVMDYSGSMKSNDPDQTAKGMVKAFIDTVHSADIRIGFVAYNDRIVSSAAPVSVKTQEERDSLKGMMDSAGYSGNTDTGLGINYAYGLSGQETGRKRMIVLISDGETDLKGSKTGRTLERSNGDLKDTVAACQSQGIPIYTVAFGKYDGNKEILKEIAKQTSAENYTVERPETLIDVLYGIFHSNMAYRIQEITDGIYGAGSQSIRVKLDDAYLDEMDVLMISPQQILDTTIVYGDQQIQPVNLVHYSVAKLSDVKSDIKELNIQTNTSKDQGLKVYLISYRNLVPVLDIDVDIDRNKPVPFRIYFKDKNGSIITDEAFYKNFTPKIELYADGQSANGRTTLNTEVKDGVIVGEAKLSSSGTYYIDSRLDDVMESCVFETVRLQVVNTPPAGELPQKLGLNPLSKEKRLVLNDYFHDSDGDALTYSLEESTKSAASVTLDKGILTVKPIKSGRESLVIKVSDGESAISFQYSFQVIPLWKAYWWAFLLGALLLGAIIWRIFHKPRPELEVITEKKAQNRFQGKMDAYFIGQPEGEEEIPPLTFPMYKIKDNRVSIGDLMKEYSEASEALGLDRIFLIADEERRMVLYHSSDSAIMLGSSIVCKKIQYSVCFGDIITITSLEGDYDLEIHYISMIQ</sequence>
<gene>
    <name evidence="4" type="ORF">BET01_05140</name>
</gene>
<keyword evidence="1" id="KW-0812">Transmembrane</keyword>